<dbReference type="EMBL" id="MJBI02000008">
    <property type="protein sequence ID" value="RAI79406.1"/>
    <property type="molecule type" value="Genomic_DNA"/>
</dbReference>
<dbReference type="InterPro" id="IPR014078">
    <property type="entry name" value="Nudix_YtkD"/>
</dbReference>
<dbReference type="PANTHER" id="PTHR43736">
    <property type="entry name" value="ADP-RIBOSE PYROPHOSPHATASE"/>
    <property type="match status" value="1"/>
</dbReference>
<dbReference type="RefSeq" id="WP_099576735.1">
    <property type="nucleotide sequence ID" value="NZ_MJBI02000008.1"/>
</dbReference>
<protein>
    <submittedName>
        <fullName evidence="4">Nucleoside triphosphatase YtkD</fullName>
    </submittedName>
</protein>
<dbReference type="InterPro" id="IPR000086">
    <property type="entry name" value="NUDIX_hydrolase_dom"/>
</dbReference>
<evidence type="ECO:0000256" key="2">
    <source>
        <dbReference type="ARBA" id="ARBA00022801"/>
    </source>
</evidence>
<keyword evidence="5" id="KW-1185">Reference proteome</keyword>
<dbReference type="Gene3D" id="3.90.79.10">
    <property type="entry name" value="Nucleoside Triphosphate Pyrophosphohydrolase"/>
    <property type="match status" value="1"/>
</dbReference>
<dbReference type="InterPro" id="IPR015797">
    <property type="entry name" value="NUDIX_hydrolase-like_dom_sf"/>
</dbReference>
<keyword evidence="2" id="KW-0378">Hydrolase</keyword>
<dbReference type="GO" id="GO:0016787">
    <property type="term" value="F:hydrolase activity"/>
    <property type="evidence" value="ECO:0007669"/>
    <property type="project" value="UniProtKB-KW"/>
</dbReference>
<dbReference type="Proteomes" id="UP000229523">
    <property type="component" value="Unassembled WGS sequence"/>
</dbReference>
<evidence type="ECO:0000259" key="3">
    <source>
        <dbReference type="PROSITE" id="PS51462"/>
    </source>
</evidence>
<dbReference type="InterPro" id="IPR020084">
    <property type="entry name" value="NUDIX_hydrolase_CS"/>
</dbReference>
<feature type="domain" description="Nudix hydrolase" evidence="3">
    <location>
        <begin position="4"/>
        <end position="148"/>
    </location>
</feature>
<dbReference type="AlphaFoldDB" id="A0A2G5NVE4"/>
<evidence type="ECO:0000313" key="5">
    <source>
        <dbReference type="Proteomes" id="UP000229523"/>
    </source>
</evidence>
<reference evidence="4 5" key="1">
    <citation type="journal article" date="2018" name="Front. Microbiol.">
        <title>Description and Comparative Genomics of Macrococcus caseolyticus subsp. hominis subsp. nov., Macrococcus goetzii sp. nov., Macrococcus epidermidis sp. nov., and Macrococcus bohemicus sp. nov., Novel Macrococci From Human Clinical Material With Virulence Potential and Suspected Uptake of Foreign DNA by Natural Transformation.</title>
        <authorList>
            <person name="Maslanova I."/>
            <person name="Wertheimer Z."/>
            <person name="Sedlacek I."/>
            <person name="Svec P."/>
            <person name="Indrakova A."/>
            <person name="Kovarovic V."/>
            <person name="Schumann P."/>
            <person name="Sproer C."/>
            <person name="Kralova S."/>
            <person name="Sedo O."/>
            <person name="Kristofova L."/>
            <person name="Vrbovska V."/>
            <person name="Fuzik T."/>
            <person name="Petras P."/>
            <person name="Zdrahal Z."/>
            <person name="Ruzickova V."/>
            <person name="Doskar J."/>
            <person name="Pantucek R."/>
        </authorList>
    </citation>
    <scope>NUCLEOTIDE SEQUENCE [LARGE SCALE GENOMIC DNA]</scope>
    <source>
        <strain evidence="4 5">CCM 4927</strain>
    </source>
</reference>
<dbReference type="Pfam" id="PF00293">
    <property type="entry name" value="NUDIX"/>
    <property type="match status" value="1"/>
</dbReference>
<dbReference type="PROSITE" id="PS00893">
    <property type="entry name" value="NUDIX_BOX"/>
    <property type="match status" value="1"/>
</dbReference>
<evidence type="ECO:0000313" key="4">
    <source>
        <dbReference type="EMBL" id="RAI79406.1"/>
    </source>
</evidence>
<sequence>MIFTDHVGNKVMLEIKDKTDIPTSKHVLIITNFKGNMLLTHNKIRGIEFPGGKVEHDETPIEAMHRELYEETGGVVRNYEFIGTYTVYDQSPFSKDVFYVEVAHIDKREDYLETDGPVIAKALNDIQTEDKSFLLKDNCILYILDTLKERFDVHYE</sequence>
<comment type="similarity">
    <text evidence="1">Belongs to the Nudix hydrolase family.</text>
</comment>
<dbReference type="PROSITE" id="PS51462">
    <property type="entry name" value="NUDIX"/>
    <property type="match status" value="1"/>
</dbReference>
<dbReference type="SUPFAM" id="SSF55811">
    <property type="entry name" value="Nudix"/>
    <property type="match status" value="1"/>
</dbReference>
<evidence type="ECO:0000256" key="1">
    <source>
        <dbReference type="ARBA" id="ARBA00005582"/>
    </source>
</evidence>
<proteinExistence type="inferred from homology"/>
<comment type="caution">
    <text evidence="4">The sequence shown here is derived from an EMBL/GenBank/DDBJ whole genome shotgun (WGS) entry which is preliminary data.</text>
</comment>
<organism evidence="4 5">
    <name type="scientific">Macrococcoides goetzii</name>
    <dbReference type="NCBI Taxonomy" id="1891097"/>
    <lineage>
        <taxon>Bacteria</taxon>
        <taxon>Bacillati</taxon>
        <taxon>Bacillota</taxon>
        <taxon>Bacilli</taxon>
        <taxon>Bacillales</taxon>
        <taxon>Staphylococcaceae</taxon>
        <taxon>Macrococcoides</taxon>
    </lineage>
</organism>
<dbReference type="PANTHER" id="PTHR43736:SF1">
    <property type="entry name" value="DIHYDRONEOPTERIN TRIPHOSPHATE DIPHOSPHATASE"/>
    <property type="match status" value="1"/>
</dbReference>
<accession>A0A2G5NVE4</accession>
<name>A0A2G5NVE4_9STAP</name>
<dbReference type="NCBIfam" id="TIGR02705">
    <property type="entry name" value="nudix_YtkD"/>
    <property type="match status" value="1"/>
</dbReference>
<gene>
    <name evidence="4" type="primary">ytkD</name>
    <name evidence="4" type="ORF">BFS35_011750</name>
</gene>